<name>A0A9P6KZ46_9MICR</name>
<sequence>MPDVSKLKIKLQSIQCKTKKDIQRVIVLLNWYQEYIPNFSNKLRMVTELLKTKGENIRWTEEHTKAITKVRDELMAEIYLALLDYRKEFILQTDASDMGIGAVLLQKHGIIGYYSKKLNDTEKNYSIVEKEMLATIRGLEHFRGIVLGYHIIIFTDNTNCIHQPTKPRMKRWKILLNEYNFQLKSIKKEENSMADTLSRCFITHTKEKLI</sequence>
<evidence type="ECO:0000259" key="2">
    <source>
        <dbReference type="Pfam" id="PF17919"/>
    </source>
</evidence>
<dbReference type="Pfam" id="PF17919">
    <property type="entry name" value="RT_RNaseH_2"/>
    <property type="match status" value="1"/>
</dbReference>
<evidence type="ECO:0000256" key="1">
    <source>
        <dbReference type="ARBA" id="ARBA00023268"/>
    </source>
</evidence>
<dbReference type="InterPro" id="IPR041577">
    <property type="entry name" value="RT_RNaseH_2"/>
</dbReference>
<dbReference type="EMBL" id="SBJO01000154">
    <property type="protein sequence ID" value="KAF9762575.1"/>
    <property type="molecule type" value="Genomic_DNA"/>
</dbReference>
<dbReference type="InterPro" id="IPR050951">
    <property type="entry name" value="Retrovirus_Pol_polyprotein"/>
</dbReference>
<organism evidence="3 4">
    <name type="scientific">Nosema granulosis</name>
    <dbReference type="NCBI Taxonomy" id="83296"/>
    <lineage>
        <taxon>Eukaryota</taxon>
        <taxon>Fungi</taxon>
        <taxon>Fungi incertae sedis</taxon>
        <taxon>Microsporidia</taxon>
        <taxon>Nosematidae</taxon>
        <taxon>Nosema</taxon>
    </lineage>
</organism>
<accession>A0A9P6KZ46</accession>
<dbReference type="OrthoDB" id="775972at2759"/>
<dbReference type="Gene3D" id="3.10.20.370">
    <property type="match status" value="1"/>
</dbReference>
<reference evidence="3 4" key="1">
    <citation type="journal article" date="2020" name="Genome Biol. Evol.">
        <title>Comparative genomics of strictly vertically transmitted, feminizing microsporidia endosymbionts of amphipod crustaceans.</title>
        <authorList>
            <person name="Cormier A."/>
            <person name="Chebbi M.A."/>
            <person name="Giraud I."/>
            <person name="Wattier R."/>
            <person name="Teixeira M."/>
            <person name="Gilbert C."/>
            <person name="Rigaud T."/>
            <person name="Cordaux R."/>
        </authorList>
    </citation>
    <scope>NUCLEOTIDE SEQUENCE [LARGE SCALE GENOMIC DNA]</scope>
    <source>
        <strain evidence="3 4">Ou3-Ou53</strain>
    </source>
</reference>
<gene>
    <name evidence="3" type="primary">pol_243</name>
    <name evidence="3" type="ORF">NGRA_1919</name>
</gene>
<dbReference type="InterPro" id="IPR043128">
    <property type="entry name" value="Rev_trsase/Diguanyl_cyclase"/>
</dbReference>
<protein>
    <submittedName>
        <fullName evidence="3">Retrovirus-related Pol polyprotein from transposon</fullName>
    </submittedName>
</protein>
<dbReference type="PANTHER" id="PTHR37984:SF5">
    <property type="entry name" value="PROTEIN NYNRIN-LIKE"/>
    <property type="match status" value="1"/>
</dbReference>
<feature type="domain" description="Reverse transcriptase/retrotransposon-derived protein RNase H-like" evidence="2">
    <location>
        <begin position="59"/>
        <end position="153"/>
    </location>
</feature>
<dbReference type="CDD" id="cd09274">
    <property type="entry name" value="RNase_HI_RT_Ty3"/>
    <property type="match status" value="1"/>
</dbReference>
<dbReference type="Gene3D" id="3.30.70.270">
    <property type="match status" value="1"/>
</dbReference>
<dbReference type="FunFam" id="3.10.20.370:FF:000001">
    <property type="entry name" value="Retrovirus-related Pol polyprotein from transposon 17.6-like protein"/>
    <property type="match status" value="1"/>
</dbReference>
<dbReference type="InterPro" id="IPR043502">
    <property type="entry name" value="DNA/RNA_pol_sf"/>
</dbReference>
<keyword evidence="4" id="KW-1185">Reference proteome</keyword>
<dbReference type="AlphaFoldDB" id="A0A9P6KZ46"/>
<evidence type="ECO:0000313" key="4">
    <source>
        <dbReference type="Proteomes" id="UP000740883"/>
    </source>
</evidence>
<dbReference type="GO" id="GO:0003824">
    <property type="term" value="F:catalytic activity"/>
    <property type="evidence" value="ECO:0007669"/>
    <property type="project" value="UniProtKB-KW"/>
</dbReference>
<comment type="caution">
    <text evidence="3">The sequence shown here is derived from an EMBL/GenBank/DDBJ whole genome shotgun (WGS) entry which is preliminary data.</text>
</comment>
<dbReference type="Proteomes" id="UP000740883">
    <property type="component" value="Unassembled WGS sequence"/>
</dbReference>
<evidence type="ECO:0000313" key="3">
    <source>
        <dbReference type="EMBL" id="KAF9762575.1"/>
    </source>
</evidence>
<dbReference type="SUPFAM" id="SSF56672">
    <property type="entry name" value="DNA/RNA polymerases"/>
    <property type="match status" value="1"/>
</dbReference>
<proteinExistence type="predicted"/>
<dbReference type="PANTHER" id="PTHR37984">
    <property type="entry name" value="PROTEIN CBG26694"/>
    <property type="match status" value="1"/>
</dbReference>
<keyword evidence="1" id="KW-0511">Multifunctional enzyme</keyword>